<accession>A0ACC1JCD2</accession>
<protein>
    <submittedName>
        <fullName evidence="1">Plasma membrane fusion protein prm1</fullName>
    </submittedName>
</protein>
<evidence type="ECO:0000313" key="1">
    <source>
        <dbReference type="EMBL" id="KAJ1946826.1"/>
    </source>
</evidence>
<gene>
    <name evidence="1" type="primary">PRM1</name>
    <name evidence="1" type="ORF">FBU59_001950</name>
</gene>
<proteinExistence type="predicted"/>
<dbReference type="Proteomes" id="UP001150603">
    <property type="component" value="Unassembled WGS sequence"/>
</dbReference>
<keyword evidence="2" id="KW-1185">Reference proteome</keyword>
<comment type="caution">
    <text evidence="1">The sequence shown here is derived from an EMBL/GenBank/DDBJ whole genome shotgun (WGS) entry which is preliminary data.</text>
</comment>
<feature type="non-terminal residue" evidence="1">
    <location>
        <position position="1"/>
    </location>
</feature>
<reference evidence="1" key="1">
    <citation type="submission" date="2022-07" db="EMBL/GenBank/DDBJ databases">
        <title>Phylogenomic reconstructions and comparative analyses of Kickxellomycotina fungi.</title>
        <authorList>
            <person name="Reynolds N.K."/>
            <person name="Stajich J.E."/>
            <person name="Barry K."/>
            <person name="Grigoriev I.V."/>
            <person name="Crous P."/>
            <person name="Smith M.E."/>
        </authorList>
    </citation>
    <scope>NUCLEOTIDE SEQUENCE</scope>
    <source>
        <strain evidence="1">NRRL 5244</strain>
    </source>
</reference>
<sequence length="544" mass="59607">IPTEDEIFGNITNIIDKPLANLRSLITETFNGANINFAGKVDYPEPKRVEMCSGNLGKKSIGALSNAVAKLMYIAAGVLIAVAVGMTFWNAFMIDYQNRRFQTRVVWFREGLDKITTFKDTHGPAATPVTNEELDLFMLPSRPLLHRVKVFVETKFGGSQRMNLWRWYADYIYHPPSLACLAAGFLGLICIWAQISAINGMRQTYVPKLARELDEFQNDYLGGKILGKVQNDSVAMSNEINLGIRDVEGGLNKTLFEPVNEGTAALNGTLNEVVETYIGFIRKIFGGTPFETPVEGLINCTITKKIQSVQKILSFVNENVGGVNLPRVSENVLTTPVKGMLKPVNASANALKKLAVGIHIPNAKSLDAKKFPTEKELKKNKASESSSFEETSVSVPSHALRRRDDSETPSSTVSSTSSSSASSTTTTSTDSDSSASSEPGSELGDLDTQSEHSHVQSDDDDDSDDEEESSSASRIELSRENVEDAQMYNDYTGGLIGELCDSYVKHLKKQIPLMVALMAAWLLLAVGGLVRVGVNLRKLNKRKY</sequence>
<organism evidence="1 2">
    <name type="scientific">Linderina macrospora</name>
    <dbReference type="NCBI Taxonomy" id="4868"/>
    <lineage>
        <taxon>Eukaryota</taxon>
        <taxon>Fungi</taxon>
        <taxon>Fungi incertae sedis</taxon>
        <taxon>Zoopagomycota</taxon>
        <taxon>Kickxellomycotina</taxon>
        <taxon>Kickxellomycetes</taxon>
        <taxon>Kickxellales</taxon>
        <taxon>Kickxellaceae</taxon>
        <taxon>Linderina</taxon>
    </lineage>
</organism>
<name>A0ACC1JCD2_9FUNG</name>
<evidence type="ECO:0000313" key="2">
    <source>
        <dbReference type="Proteomes" id="UP001150603"/>
    </source>
</evidence>
<dbReference type="EMBL" id="JANBPW010000991">
    <property type="protein sequence ID" value="KAJ1946826.1"/>
    <property type="molecule type" value="Genomic_DNA"/>
</dbReference>